<sequence>MIGLHRYRQNRTNNKSILFLTMNNQFHPFGYQSGDFSTAAITLNNAQSSSPSSSSLQSELHNDDSYAGSMYYDPQHNVLFFTGQTYGVYFDSATDLSSEVKGEMGMDGPEEDADLDRSHLDTSDCFLGALKLPNPPGTGGGGGGRPELIYARRFGTPRNTEACSSIIMLSKVNDALLQTAAQVKLALLGHVNPTPLTSADLSAAGFVPVNGGGGGGRGLSGGGSTIGRGGRNHQQRRRRGEESKSRTSGGTTVNKGGLLHSLMEGGANLITESGRAYGFVADFDLSLTEDSKFAPSLPTDTSFENAHGALLGGGVLDSSPRVYPTAMTQNKRDPNQIYVVSMHSDGGGDDDDDDVAKETALNPEYTADYALEQEIDGVLRERSDLTMGGAGLGSIASGLVRGGVPKYGVNFYVKVQQLTVTPYQDTHRIYLSPFFDCYVGVVRLMDVEPTPDERVKRTISTGWGFGFKLNDANDVRPSSIVFVKGRTPDDDLLLLGGTTRKDGVDGKPDDLDGFITKIIPPAPAPVDDLTTGSDVEGASQNESVHSTQRIDSTTGRDETVTFICLPPPDPVSGLVAHAYVVGSSATGHDSTQAYIVKLRLGDLSIMWKQHVPSVHPLGGSAGDVLGEGCAVSPDGTKVFLSGTIDGTTALDTRIMSKPQSIIHPVGGMSDVFVIAYDVDFGNVQWAKQLGTVNEDKLARGGGIECDNEGNVIIMGSSRGGLQRSRPDADFPRAPSDIFIMSLSGDSGRYVNAPYVGGSDESSAQKGLSAGAVAGISVAAIIVCCVLLFVGLRRRLSRKKSGDVLRLWNTGDDFTFGDTPAGSKRGRFYEKSPVGALRIVRGVKDDDWDDGSESVSRNATWMSGDRGTDSDAGSVRSMGSNSSRRSYKSKHQEENYDFIASLRQEANTTMKKMIKEPSNSMNLGASDPRLDGGASIKSLLSHYREVKKDTLFDDDAKTHGVRGSDGVTNVISRKGPPPPPPPRRKNTNQASSDSSVGSAKANGLSDFTII</sequence>
<feature type="compositionally biased region" description="Polar residues" evidence="1">
    <location>
        <begin position="986"/>
        <end position="996"/>
    </location>
</feature>
<accession>A0ABD3SPW0</accession>
<evidence type="ECO:0008006" key="5">
    <source>
        <dbReference type="Google" id="ProtNLM"/>
    </source>
</evidence>
<organism evidence="3 4">
    <name type="scientific">Cyclostephanos tholiformis</name>
    <dbReference type="NCBI Taxonomy" id="382380"/>
    <lineage>
        <taxon>Eukaryota</taxon>
        <taxon>Sar</taxon>
        <taxon>Stramenopiles</taxon>
        <taxon>Ochrophyta</taxon>
        <taxon>Bacillariophyta</taxon>
        <taxon>Coscinodiscophyceae</taxon>
        <taxon>Thalassiosirophycidae</taxon>
        <taxon>Stephanodiscales</taxon>
        <taxon>Stephanodiscaceae</taxon>
        <taxon>Cyclostephanos</taxon>
    </lineage>
</organism>
<dbReference type="PANTHER" id="PTHR35580">
    <property type="entry name" value="CELL SURFACE GLYCOPROTEIN (S-LAYER PROTEIN)-LIKE PROTEIN"/>
    <property type="match status" value="1"/>
</dbReference>
<comment type="caution">
    <text evidence="3">The sequence shown here is derived from an EMBL/GenBank/DDBJ whole genome shotgun (WGS) entry which is preliminary data.</text>
</comment>
<keyword evidence="2" id="KW-0472">Membrane</keyword>
<proteinExistence type="predicted"/>
<dbReference type="EMBL" id="JALLPB020000019">
    <property type="protein sequence ID" value="KAL3826557.1"/>
    <property type="molecule type" value="Genomic_DNA"/>
</dbReference>
<dbReference type="PANTHER" id="PTHR35580:SF1">
    <property type="entry name" value="PHYTASE-LIKE DOMAIN-CONTAINING PROTEIN"/>
    <property type="match status" value="1"/>
</dbReference>
<feature type="compositionally biased region" description="Gly residues" evidence="1">
    <location>
        <begin position="212"/>
        <end position="229"/>
    </location>
</feature>
<keyword evidence="2" id="KW-1133">Transmembrane helix</keyword>
<protein>
    <recommendedName>
        <fullName evidence="5">Membrane-associated protein</fullName>
    </recommendedName>
</protein>
<dbReference type="InterPro" id="IPR052918">
    <property type="entry name" value="Motility_Chemotaxis_Reg"/>
</dbReference>
<keyword evidence="4" id="KW-1185">Reference proteome</keyword>
<dbReference type="Proteomes" id="UP001530377">
    <property type="component" value="Unassembled WGS sequence"/>
</dbReference>
<feature type="region of interest" description="Disordered" evidence="1">
    <location>
        <begin position="846"/>
        <end position="891"/>
    </location>
</feature>
<feature type="transmembrane region" description="Helical" evidence="2">
    <location>
        <begin position="767"/>
        <end position="791"/>
    </location>
</feature>
<dbReference type="AlphaFoldDB" id="A0ABD3SPW0"/>
<feature type="region of interest" description="Disordered" evidence="1">
    <location>
        <begin position="212"/>
        <end position="258"/>
    </location>
</feature>
<evidence type="ECO:0000256" key="2">
    <source>
        <dbReference type="SAM" id="Phobius"/>
    </source>
</evidence>
<reference evidence="3 4" key="1">
    <citation type="submission" date="2024-10" db="EMBL/GenBank/DDBJ databases">
        <title>Updated reference genomes for cyclostephanoid diatoms.</title>
        <authorList>
            <person name="Roberts W.R."/>
            <person name="Alverson A.J."/>
        </authorList>
    </citation>
    <scope>NUCLEOTIDE SEQUENCE [LARGE SCALE GENOMIC DNA]</scope>
    <source>
        <strain evidence="3 4">AJA228-03</strain>
    </source>
</reference>
<name>A0ABD3SPW0_9STRA</name>
<evidence type="ECO:0000256" key="1">
    <source>
        <dbReference type="SAM" id="MobiDB-lite"/>
    </source>
</evidence>
<evidence type="ECO:0000313" key="3">
    <source>
        <dbReference type="EMBL" id="KAL3826557.1"/>
    </source>
</evidence>
<keyword evidence="2" id="KW-0812">Transmembrane</keyword>
<evidence type="ECO:0000313" key="4">
    <source>
        <dbReference type="Proteomes" id="UP001530377"/>
    </source>
</evidence>
<feature type="region of interest" description="Disordered" evidence="1">
    <location>
        <begin position="953"/>
        <end position="1009"/>
    </location>
</feature>
<gene>
    <name evidence="3" type="ORF">ACHAXA_003621</name>
</gene>